<evidence type="ECO:0000313" key="2">
    <source>
        <dbReference type="Proteomes" id="UP001149165"/>
    </source>
</evidence>
<gene>
    <name evidence="1" type="ORF">N7456_005952</name>
</gene>
<name>A0A9W9KL14_9EURO</name>
<sequence length="133" mass="15225">MATMIPVSVATYKNPGILHWSLFIETEGVDKTIIQVLGARQKYFPDIRRAPDARISDSLIELLPLCRIDASKIEVLKNIAYDTPIRNDLTDWSCQDYVLAVLDRLEEASIINTMDGNYIRRKEEVAAKRESWL</sequence>
<dbReference type="InterPro" id="IPR046670">
    <property type="entry name" value="DUF6540"/>
</dbReference>
<dbReference type="OrthoDB" id="37659at2759"/>
<keyword evidence="2" id="KW-1185">Reference proteome</keyword>
<dbReference type="EMBL" id="JAPQKH010000003">
    <property type="protein sequence ID" value="KAJ5109277.1"/>
    <property type="molecule type" value="Genomic_DNA"/>
</dbReference>
<comment type="caution">
    <text evidence="1">The sequence shown here is derived from an EMBL/GenBank/DDBJ whole genome shotgun (WGS) entry which is preliminary data.</text>
</comment>
<dbReference type="AlphaFoldDB" id="A0A9W9KL14"/>
<protein>
    <submittedName>
        <fullName evidence="1">Uncharacterized protein</fullName>
    </submittedName>
</protein>
<dbReference type="Proteomes" id="UP001149165">
    <property type="component" value="Unassembled WGS sequence"/>
</dbReference>
<evidence type="ECO:0000313" key="1">
    <source>
        <dbReference type="EMBL" id="KAJ5109277.1"/>
    </source>
</evidence>
<reference evidence="1" key="2">
    <citation type="journal article" date="2023" name="IMA Fungus">
        <title>Comparative genomic study of the Penicillium genus elucidates a diverse pangenome and 15 lateral gene transfer events.</title>
        <authorList>
            <person name="Petersen C."/>
            <person name="Sorensen T."/>
            <person name="Nielsen M.R."/>
            <person name="Sondergaard T.E."/>
            <person name="Sorensen J.L."/>
            <person name="Fitzpatrick D.A."/>
            <person name="Frisvad J.C."/>
            <person name="Nielsen K.L."/>
        </authorList>
    </citation>
    <scope>NUCLEOTIDE SEQUENCE</scope>
    <source>
        <strain evidence="1">IBT 30069</strain>
    </source>
</reference>
<accession>A0A9W9KL14</accession>
<reference evidence="1" key="1">
    <citation type="submission" date="2022-11" db="EMBL/GenBank/DDBJ databases">
        <authorList>
            <person name="Petersen C."/>
        </authorList>
    </citation>
    <scope>NUCLEOTIDE SEQUENCE</scope>
    <source>
        <strain evidence="1">IBT 30069</strain>
    </source>
</reference>
<proteinExistence type="predicted"/>
<organism evidence="1 2">
    <name type="scientific">Penicillium angulare</name>
    <dbReference type="NCBI Taxonomy" id="116970"/>
    <lineage>
        <taxon>Eukaryota</taxon>
        <taxon>Fungi</taxon>
        <taxon>Dikarya</taxon>
        <taxon>Ascomycota</taxon>
        <taxon>Pezizomycotina</taxon>
        <taxon>Eurotiomycetes</taxon>
        <taxon>Eurotiomycetidae</taxon>
        <taxon>Eurotiales</taxon>
        <taxon>Aspergillaceae</taxon>
        <taxon>Penicillium</taxon>
    </lineage>
</organism>
<dbReference type="Pfam" id="PF20174">
    <property type="entry name" value="DUF6540"/>
    <property type="match status" value="1"/>
</dbReference>